<keyword evidence="1" id="KW-0732">Signal</keyword>
<feature type="signal peptide" evidence="1">
    <location>
        <begin position="1"/>
        <end position="19"/>
    </location>
</feature>
<keyword evidence="3" id="KW-1185">Reference proteome</keyword>
<feature type="chain" id="PRO_5042963138" evidence="1">
    <location>
        <begin position="20"/>
        <end position="74"/>
    </location>
</feature>
<comment type="caution">
    <text evidence="2">The sequence shown here is derived from an EMBL/GenBank/DDBJ whole genome shotgun (WGS) entry which is preliminary data.</text>
</comment>
<gene>
    <name evidence="2" type="ORF">V1264_025007</name>
</gene>
<proteinExistence type="predicted"/>
<evidence type="ECO:0000313" key="3">
    <source>
        <dbReference type="Proteomes" id="UP001374579"/>
    </source>
</evidence>
<dbReference type="AlphaFoldDB" id="A0AAN9AMW7"/>
<dbReference type="EMBL" id="JBAMIC010000201">
    <property type="protein sequence ID" value="KAK7089873.1"/>
    <property type="molecule type" value="Genomic_DNA"/>
</dbReference>
<reference evidence="2 3" key="1">
    <citation type="submission" date="2024-02" db="EMBL/GenBank/DDBJ databases">
        <title>Chromosome-scale genome assembly of the rough periwinkle Littorina saxatilis.</title>
        <authorList>
            <person name="De Jode A."/>
            <person name="Faria R."/>
            <person name="Formenti G."/>
            <person name="Sims Y."/>
            <person name="Smith T.P."/>
            <person name="Tracey A."/>
            <person name="Wood J.M.D."/>
            <person name="Zagrodzka Z.B."/>
            <person name="Johannesson K."/>
            <person name="Butlin R.K."/>
            <person name="Leder E.H."/>
        </authorList>
    </citation>
    <scope>NUCLEOTIDE SEQUENCE [LARGE SCALE GENOMIC DNA]</scope>
    <source>
        <strain evidence="2">Snail1</strain>
        <tissue evidence="2">Muscle</tissue>
    </source>
</reference>
<evidence type="ECO:0000313" key="2">
    <source>
        <dbReference type="EMBL" id="KAK7089873.1"/>
    </source>
</evidence>
<dbReference type="Proteomes" id="UP001374579">
    <property type="component" value="Unassembled WGS sequence"/>
</dbReference>
<evidence type="ECO:0000256" key="1">
    <source>
        <dbReference type="SAM" id="SignalP"/>
    </source>
</evidence>
<organism evidence="2 3">
    <name type="scientific">Littorina saxatilis</name>
    <dbReference type="NCBI Taxonomy" id="31220"/>
    <lineage>
        <taxon>Eukaryota</taxon>
        <taxon>Metazoa</taxon>
        <taxon>Spiralia</taxon>
        <taxon>Lophotrochozoa</taxon>
        <taxon>Mollusca</taxon>
        <taxon>Gastropoda</taxon>
        <taxon>Caenogastropoda</taxon>
        <taxon>Littorinimorpha</taxon>
        <taxon>Littorinoidea</taxon>
        <taxon>Littorinidae</taxon>
        <taxon>Littorina</taxon>
    </lineage>
</organism>
<name>A0AAN9AMW7_9CAEN</name>
<protein>
    <submittedName>
        <fullName evidence="2">Uncharacterized protein</fullName>
    </submittedName>
</protein>
<sequence length="74" mass="7899">MKWTLVILCCLLIAGLCASETVTITTDEKNGGDVKISSDEDVSPSKDKIKMALKKAQFALKAAEDKIDNADVGV</sequence>
<accession>A0AAN9AMW7</accession>